<dbReference type="PANTHER" id="PTHR42796:SF4">
    <property type="entry name" value="FUMARYLACETOACETATE HYDROLASE DOMAIN-CONTAINING PROTEIN 2A"/>
    <property type="match status" value="1"/>
</dbReference>
<dbReference type="PANTHER" id="PTHR42796">
    <property type="entry name" value="FUMARYLACETOACETATE HYDROLASE DOMAIN-CONTAINING PROTEIN 2A-RELATED"/>
    <property type="match status" value="1"/>
</dbReference>
<dbReference type="Pfam" id="PF01557">
    <property type="entry name" value="FAA_hydrolase"/>
    <property type="match status" value="1"/>
</dbReference>
<dbReference type="InterPro" id="IPR011234">
    <property type="entry name" value="Fumarylacetoacetase-like_C"/>
</dbReference>
<organism evidence="5 6">
    <name type="scientific">Pigmentiphaga soli</name>
    <dbReference type="NCBI Taxonomy" id="1007095"/>
    <lineage>
        <taxon>Bacteria</taxon>
        <taxon>Pseudomonadati</taxon>
        <taxon>Pseudomonadota</taxon>
        <taxon>Betaproteobacteria</taxon>
        <taxon>Burkholderiales</taxon>
        <taxon>Alcaligenaceae</taxon>
        <taxon>Pigmentiphaga</taxon>
    </lineage>
</organism>
<dbReference type="InterPro" id="IPR051121">
    <property type="entry name" value="FAH"/>
</dbReference>
<evidence type="ECO:0000313" key="5">
    <source>
        <dbReference type="EMBL" id="GAA4338318.1"/>
    </source>
</evidence>
<dbReference type="RefSeq" id="WP_345251186.1">
    <property type="nucleotide sequence ID" value="NZ_BAABFO010000019.1"/>
</dbReference>
<evidence type="ECO:0000256" key="1">
    <source>
        <dbReference type="ARBA" id="ARBA00001946"/>
    </source>
</evidence>
<name>A0ABP8HEZ2_9BURK</name>
<dbReference type="Gene3D" id="3.90.850.10">
    <property type="entry name" value="Fumarylacetoacetase-like, C-terminal domain"/>
    <property type="match status" value="1"/>
</dbReference>
<keyword evidence="6" id="KW-1185">Reference proteome</keyword>
<feature type="domain" description="Fumarylacetoacetase-like C-terminal" evidence="4">
    <location>
        <begin position="67"/>
        <end position="271"/>
    </location>
</feature>
<evidence type="ECO:0000256" key="2">
    <source>
        <dbReference type="ARBA" id="ARBA00010211"/>
    </source>
</evidence>
<sequence length="274" mass="29737">MRFLSFVTPDGRPGWGKATDQGIVDLSAVAPTLREAIAAGRLAGATGSTVYAESEIKYLPVIPSPDKILCVGLNYRSHVLETGRELPAKPSIFTRFANTQVGHGQPMIRPRVSEKFDYEGELAVVIGKTCRHVARADALSVVAGYACYNDGSIRDWQRHTIQYTPGKNFPATGGFGPWLATPDELGDLGRRAIRTRLNGQEMQHATFDDLIFDVPALIEYCSTFTQLEPGDVIITGTTGGVGAFREPPVWMKAGDVVEVEIEGIGTLRNTIADE</sequence>
<dbReference type="Proteomes" id="UP001501671">
    <property type="component" value="Unassembled WGS sequence"/>
</dbReference>
<evidence type="ECO:0000259" key="4">
    <source>
        <dbReference type="Pfam" id="PF01557"/>
    </source>
</evidence>
<gene>
    <name evidence="5" type="ORF">GCM10023144_35190</name>
</gene>
<reference evidence="6" key="1">
    <citation type="journal article" date="2019" name="Int. J. Syst. Evol. Microbiol.">
        <title>The Global Catalogue of Microorganisms (GCM) 10K type strain sequencing project: providing services to taxonomists for standard genome sequencing and annotation.</title>
        <authorList>
            <consortium name="The Broad Institute Genomics Platform"/>
            <consortium name="The Broad Institute Genome Sequencing Center for Infectious Disease"/>
            <person name="Wu L."/>
            <person name="Ma J."/>
        </authorList>
    </citation>
    <scope>NUCLEOTIDE SEQUENCE [LARGE SCALE GENOMIC DNA]</scope>
    <source>
        <strain evidence="6">JCM 17666</strain>
    </source>
</reference>
<comment type="similarity">
    <text evidence="2">Belongs to the FAH family.</text>
</comment>
<proteinExistence type="inferred from homology"/>
<dbReference type="SUPFAM" id="SSF56529">
    <property type="entry name" value="FAH"/>
    <property type="match status" value="1"/>
</dbReference>
<evidence type="ECO:0000256" key="3">
    <source>
        <dbReference type="ARBA" id="ARBA00022723"/>
    </source>
</evidence>
<keyword evidence="5" id="KW-0378">Hydrolase</keyword>
<comment type="caution">
    <text evidence="5">The sequence shown here is derived from an EMBL/GenBank/DDBJ whole genome shotgun (WGS) entry which is preliminary data.</text>
</comment>
<dbReference type="EMBL" id="BAABFO010000019">
    <property type="protein sequence ID" value="GAA4338318.1"/>
    <property type="molecule type" value="Genomic_DNA"/>
</dbReference>
<evidence type="ECO:0000313" key="6">
    <source>
        <dbReference type="Proteomes" id="UP001501671"/>
    </source>
</evidence>
<accession>A0ABP8HEZ2</accession>
<dbReference type="GO" id="GO:0016787">
    <property type="term" value="F:hydrolase activity"/>
    <property type="evidence" value="ECO:0007669"/>
    <property type="project" value="UniProtKB-KW"/>
</dbReference>
<protein>
    <submittedName>
        <fullName evidence="5">Fumarylacetoacetate hydrolase family protein</fullName>
    </submittedName>
</protein>
<comment type="cofactor">
    <cofactor evidence="1">
        <name>Mg(2+)</name>
        <dbReference type="ChEBI" id="CHEBI:18420"/>
    </cofactor>
</comment>
<dbReference type="InterPro" id="IPR036663">
    <property type="entry name" value="Fumarylacetoacetase_C_sf"/>
</dbReference>
<keyword evidence="3" id="KW-0479">Metal-binding</keyword>